<dbReference type="AlphaFoldDB" id="A0A317WES0"/>
<reference evidence="1 2" key="1">
    <citation type="submission" date="2016-12" db="EMBL/GenBank/DDBJ databases">
        <title>The genomes of Aspergillus section Nigri reveals drivers in fungal speciation.</title>
        <authorList>
            <consortium name="DOE Joint Genome Institute"/>
            <person name="Vesth T.C."/>
            <person name="Nybo J."/>
            <person name="Theobald S."/>
            <person name="Brandl J."/>
            <person name="Frisvad J.C."/>
            <person name="Nielsen K.F."/>
            <person name="Lyhne E.K."/>
            <person name="Kogle M.E."/>
            <person name="Kuo A."/>
            <person name="Riley R."/>
            <person name="Clum A."/>
            <person name="Nolan M."/>
            <person name="Lipzen A."/>
            <person name="Salamov A."/>
            <person name="Henrissat B."/>
            <person name="Wiebenga A."/>
            <person name="De Vries R.P."/>
            <person name="Grigoriev I.V."/>
            <person name="Mortensen U.H."/>
            <person name="Andersen M.R."/>
            <person name="Baker S.E."/>
        </authorList>
    </citation>
    <scope>NUCLEOTIDE SEQUENCE [LARGE SCALE GENOMIC DNA]</scope>
    <source>
        <strain evidence="1 2">CBS 117.55</strain>
    </source>
</reference>
<dbReference type="RefSeq" id="XP_025400276.1">
    <property type="nucleotide sequence ID" value="XM_025539329.1"/>
</dbReference>
<dbReference type="OrthoDB" id="5286775at2759"/>
<accession>A0A317WES0</accession>
<feature type="non-terminal residue" evidence="1">
    <location>
        <position position="1"/>
    </location>
</feature>
<dbReference type="GeneID" id="37061566"/>
<protein>
    <submittedName>
        <fullName evidence="1">Uncharacterized protein</fullName>
    </submittedName>
</protein>
<gene>
    <name evidence="1" type="ORF">BO70DRAFT_289882</name>
</gene>
<proteinExistence type="predicted"/>
<evidence type="ECO:0000313" key="1">
    <source>
        <dbReference type="EMBL" id="PWY84934.1"/>
    </source>
</evidence>
<dbReference type="Proteomes" id="UP000247233">
    <property type="component" value="Unassembled WGS sequence"/>
</dbReference>
<dbReference type="STRING" id="1448321.A0A317WES0"/>
<sequence>SDYEEYRNTHIRREEQAGIVFDFSVEKAKRWASAINIPDGLYNDEEKDLFFRLAMRGFEPIVPNYWRHDFPTLPESLYPRNEEGHEKPLIDVTKSSDIYATRALANLFATGGHVRDTSIMHTRPEPLIKQAINHYIKWAFYDSDLNPSKTALPVHVIYDQKKHETTLQALRAIKKRLRKLVNQHSDALRITSARNTPAESEELKYPLLIGIIICGPIFAIVTHTTDPEEGADNEDGRFISQFDLSERGQDVWNSFAIAIAVMHIRRTMLWLAKEGRCGYSMQVEREVVDDVDL</sequence>
<comment type="caution">
    <text evidence="1">The sequence shown here is derived from an EMBL/GenBank/DDBJ whole genome shotgun (WGS) entry which is preliminary data.</text>
</comment>
<dbReference type="VEuPathDB" id="FungiDB:BO70DRAFT_289882"/>
<name>A0A317WES0_9EURO</name>
<evidence type="ECO:0000313" key="2">
    <source>
        <dbReference type="Proteomes" id="UP000247233"/>
    </source>
</evidence>
<organism evidence="1 2">
    <name type="scientific">Aspergillus heteromorphus CBS 117.55</name>
    <dbReference type="NCBI Taxonomy" id="1448321"/>
    <lineage>
        <taxon>Eukaryota</taxon>
        <taxon>Fungi</taxon>
        <taxon>Dikarya</taxon>
        <taxon>Ascomycota</taxon>
        <taxon>Pezizomycotina</taxon>
        <taxon>Eurotiomycetes</taxon>
        <taxon>Eurotiomycetidae</taxon>
        <taxon>Eurotiales</taxon>
        <taxon>Aspergillaceae</taxon>
        <taxon>Aspergillus</taxon>
        <taxon>Aspergillus subgen. Circumdati</taxon>
    </lineage>
</organism>
<dbReference type="EMBL" id="MSFL01000009">
    <property type="protein sequence ID" value="PWY84934.1"/>
    <property type="molecule type" value="Genomic_DNA"/>
</dbReference>
<keyword evidence="2" id="KW-1185">Reference proteome</keyword>